<keyword evidence="3" id="KW-0520">NAD</keyword>
<feature type="domain" description="Aldehyde dehydrogenase" evidence="6">
    <location>
        <begin position="28"/>
        <end position="485"/>
    </location>
</feature>
<dbReference type="AlphaFoldDB" id="A0A7C9PIA3"/>
<evidence type="ECO:0000256" key="2">
    <source>
        <dbReference type="ARBA" id="ARBA00023002"/>
    </source>
</evidence>
<gene>
    <name evidence="7" type="ORF">G3A44_15915</name>
</gene>
<dbReference type="Gene3D" id="3.40.309.10">
    <property type="entry name" value="Aldehyde Dehydrogenase, Chain A, domain 2"/>
    <property type="match status" value="1"/>
</dbReference>
<comment type="caution">
    <text evidence="7">The sequence shown here is derived from an EMBL/GenBank/DDBJ whole genome shotgun (WGS) entry which is preliminary data.</text>
</comment>
<dbReference type="GO" id="GO:0016620">
    <property type="term" value="F:oxidoreductase activity, acting on the aldehyde or oxo group of donors, NAD or NADP as acceptor"/>
    <property type="evidence" value="ECO:0007669"/>
    <property type="project" value="InterPro"/>
</dbReference>
<dbReference type="InterPro" id="IPR016162">
    <property type="entry name" value="Ald_DH_N"/>
</dbReference>
<sequence length="496" mass="51866">MHTPATAGPLAADDTRRWSGRLYGAAGWQPAQGGTAAVTEKATGRALAEVALANAEDVDLAARSAAAAQTAWAATPFDQRAAVLRRAEALLAERAERFAHWNVREAGSIPPKAAWEWQATREQLSMAAALPMLPVGQVFPSAMLGRRNEWRRVPLGVVGVIAPWNFPLLLAMRSVAPALALGNAVILKPDLQTPVVGGQLIAELFEDAGLPAGVLQVLPGGPATGDALVRHPQVAMISFTGSTAVGRSIGATCGGLLKKCVLELGGNNALIVLDDADLDAAASSGAWGAFLHQGQICMQAGRHLVHRSVADAYAQRLAERAARLVVGDPAAGPVHLGPLVNERQAQKVAQIVDAAVAAGARVLAGGPREGLFFPATVLTGVTPDMAAFTEEIFGPVAPITVFDTEDELVALVHQSPYGLAAAIHTRHTPRGVALAQRLHTGMVHLNDQTVNNEFHVPFGGMGASGNGGRFGGPANVEEFTQTQWISVMEQGIQYPF</sequence>
<protein>
    <submittedName>
        <fullName evidence="7">Aldehyde dehydrogenase family protein</fullName>
    </submittedName>
</protein>
<feature type="active site" evidence="4">
    <location>
        <position position="263"/>
    </location>
</feature>
<dbReference type="InterPro" id="IPR016163">
    <property type="entry name" value="Ald_DH_C"/>
</dbReference>
<reference evidence="7 8" key="1">
    <citation type="submission" date="2020-02" db="EMBL/GenBank/DDBJ databases">
        <title>Ideonella bacterium strain TBM-1.</title>
        <authorList>
            <person name="Chen W.-M."/>
        </authorList>
    </citation>
    <scope>NUCLEOTIDE SEQUENCE [LARGE SCALE GENOMIC DNA]</scope>
    <source>
        <strain evidence="7 8">TBM-1</strain>
    </source>
</reference>
<evidence type="ECO:0000313" key="8">
    <source>
        <dbReference type="Proteomes" id="UP000484255"/>
    </source>
</evidence>
<dbReference type="PANTHER" id="PTHR42986">
    <property type="entry name" value="BENZALDEHYDE DEHYDROGENASE YFMT"/>
    <property type="match status" value="1"/>
</dbReference>
<evidence type="ECO:0000256" key="1">
    <source>
        <dbReference type="ARBA" id="ARBA00009986"/>
    </source>
</evidence>
<proteinExistence type="inferred from homology"/>
<evidence type="ECO:0000256" key="3">
    <source>
        <dbReference type="ARBA" id="ARBA00023027"/>
    </source>
</evidence>
<dbReference type="FunFam" id="3.40.605.10:FF:000007">
    <property type="entry name" value="NAD/NADP-dependent betaine aldehyde dehydrogenase"/>
    <property type="match status" value="1"/>
</dbReference>
<dbReference type="FunFam" id="3.40.309.10:FF:000009">
    <property type="entry name" value="Aldehyde dehydrogenase A"/>
    <property type="match status" value="1"/>
</dbReference>
<dbReference type="InterPro" id="IPR016161">
    <property type="entry name" value="Ald_DH/histidinol_DH"/>
</dbReference>
<dbReference type="EMBL" id="JAAGOH010000020">
    <property type="protein sequence ID" value="NDY92677.1"/>
    <property type="molecule type" value="Genomic_DNA"/>
</dbReference>
<dbReference type="PANTHER" id="PTHR42986:SF1">
    <property type="entry name" value="BENZALDEHYDE DEHYDROGENASE YFMT"/>
    <property type="match status" value="1"/>
</dbReference>
<dbReference type="Pfam" id="PF00171">
    <property type="entry name" value="Aldedh"/>
    <property type="match status" value="1"/>
</dbReference>
<accession>A0A7C9PIA3</accession>
<evidence type="ECO:0000313" key="7">
    <source>
        <dbReference type="EMBL" id="NDY92677.1"/>
    </source>
</evidence>
<dbReference type="Proteomes" id="UP000484255">
    <property type="component" value="Unassembled WGS sequence"/>
</dbReference>
<dbReference type="Gene3D" id="3.40.605.10">
    <property type="entry name" value="Aldehyde Dehydrogenase, Chain A, domain 1"/>
    <property type="match status" value="1"/>
</dbReference>
<dbReference type="RefSeq" id="WP_163458725.1">
    <property type="nucleotide sequence ID" value="NZ_JAAGOH010000020.1"/>
</dbReference>
<dbReference type="InterPro" id="IPR015590">
    <property type="entry name" value="Aldehyde_DH_dom"/>
</dbReference>
<dbReference type="SUPFAM" id="SSF53720">
    <property type="entry name" value="ALDH-like"/>
    <property type="match status" value="1"/>
</dbReference>
<dbReference type="InterPro" id="IPR029510">
    <property type="entry name" value="Ald_DH_CS_GLU"/>
</dbReference>
<comment type="similarity">
    <text evidence="1 5">Belongs to the aldehyde dehydrogenase family.</text>
</comment>
<keyword evidence="2 5" id="KW-0560">Oxidoreductase</keyword>
<dbReference type="PROSITE" id="PS00687">
    <property type="entry name" value="ALDEHYDE_DEHYDR_GLU"/>
    <property type="match status" value="1"/>
</dbReference>
<evidence type="ECO:0000256" key="4">
    <source>
        <dbReference type="PROSITE-ProRule" id="PRU10007"/>
    </source>
</evidence>
<keyword evidence="8" id="KW-1185">Reference proteome</keyword>
<evidence type="ECO:0000259" key="6">
    <source>
        <dbReference type="Pfam" id="PF00171"/>
    </source>
</evidence>
<name>A0A7C9PIA3_9BURK</name>
<organism evidence="7 8">
    <name type="scientific">Ideonella livida</name>
    <dbReference type="NCBI Taxonomy" id="2707176"/>
    <lineage>
        <taxon>Bacteria</taxon>
        <taxon>Pseudomonadati</taxon>
        <taxon>Pseudomonadota</taxon>
        <taxon>Betaproteobacteria</taxon>
        <taxon>Burkholderiales</taxon>
        <taxon>Sphaerotilaceae</taxon>
        <taxon>Ideonella</taxon>
    </lineage>
</organism>
<evidence type="ECO:0000256" key="5">
    <source>
        <dbReference type="RuleBase" id="RU003345"/>
    </source>
</evidence>